<name>A0A5J6QVU8_9GAMM</name>
<dbReference type="PRINTS" id="PR00032">
    <property type="entry name" value="HTHARAC"/>
</dbReference>
<dbReference type="AlphaFoldDB" id="A0A5J6QVU8"/>
<dbReference type="SMART" id="SM00342">
    <property type="entry name" value="HTH_ARAC"/>
    <property type="match status" value="1"/>
</dbReference>
<dbReference type="GO" id="GO:0005737">
    <property type="term" value="C:cytoplasm"/>
    <property type="evidence" value="ECO:0007669"/>
    <property type="project" value="UniProtKB-SubCell"/>
</dbReference>
<reference evidence="7 8" key="1">
    <citation type="submission" date="2019-08" db="EMBL/GenBank/DDBJ databases">
        <title>Whole-genome Sequencing of e-waste polymer degrading bacterium Pseudomonas sp. strain PE08.</title>
        <authorList>
            <person name="Kirdat K."/>
            <person name="Debbarma P."/>
            <person name="Narawade N."/>
            <person name="Suyal D."/>
            <person name="Thorat V."/>
            <person name="Shouche Y."/>
            <person name="Goel R."/>
            <person name="Yadav A."/>
        </authorList>
    </citation>
    <scope>NUCLEOTIDE SEQUENCE [LARGE SCALE GENOMIC DNA]</scope>
    <source>
        <strain evidence="7 8">PE08</strain>
    </source>
</reference>
<dbReference type="InterPro" id="IPR020449">
    <property type="entry name" value="Tscrpt_reg_AraC-type_HTH"/>
</dbReference>
<sequence length="298" mass="33526">MHKSSDVPPAHAKGVGPASSPLVAGQYSILRNRDSNPDPNKVLDIPCSDSFSVIVQLEDFASHRLWRGGQLAYKGGHVRESTSIAYLGDEVRCQHLAAYDNLRINLPRTPLEDMLYEEGVSRRIALNCPPGTLDPVIYHLTQSLLPALKMPSKVNQLYVDQVMLALCTHISSHYGNVTHWQEPVKGLSAWQMRRAEELIAHHLADGISVTELAQECSLSRSYFTRAFKRSTGMAPHEWLLKMRVDKAKQLMLHSRLNLSQIGLDCGFADQSHFSRIFLRLTGTSPSRWRRFHRPGNPD</sequence>
<dbReference type="KEGG" id="plal:FXN65_14210"/>
<keyword evidence="3" id="KW-0238">DNA-binding</keyword>
<dbReference type="InterPro" id="IPR050204">
    <property type="entry name" value="AraC_XylS_family_regulators"/>
</dbReference>
<dbReference type="Proteomes" id="UP000327179">
    <property type="component" value="Chromosome"/>
</dbReference>
<dbReference type="PANTHER" id="PTHR46796">
    <property type="entry name" value="HTH-TYPE TRANSCRIPTIONAL ACTIVATOR RHAS-RELATED"/>
    <property type="match status" value="1"/>
</dbReference>
<dbReference type="InterPro" id="IPR018060">
    <property type="entry name" value="HTH_AraC"/>
</dbReference>
<keyword evidence="4" id="KW-0804">Transcription</keyword>
<evidence type="ECO:0000256" key="5">
    <source>
        <dbReference type="ARBA" id="ARBA00037345"/>
    </source>
</evidence>
<dbReference type="Pfam" id="PF12833">
    <property type="entry name" value="HTH_18"/>
    <property type="match status" value="1"/>
</dbReference>
<comment type="subcellular location">
    <subcellularLocation>
        <location evidence="1">Cytoplasm</location>
    </subcellularLocation>
</comment>
<keyword evidence="8" id="KW-1185">Reference proteome</keyword>
<evidence type="ECO:0000259" key="6">
    <source>
        <dbReference type="PROSITE" id="PS01124"/>
    </source>
</evidence>
<dbReference type="PROSITE" id="PS01124">
    <property type="entry name" value="HTH_ARAC_FAMILY_2"/>
    <property type="match status" value="1"/>
</dbReference>
<comment type="function">
    <text evidence="5">Regulatory protein of the TOL plasmid xyl operons. XylS activates the xylXYZLTEGFJQKIH operon required for the degradation of toluene, m-xylene and p-xylene.</text>
</comment>
<organism evidence="7 8">
    <name type="scientific">Metapseudomonas lalkuanensis</name>
    <dbReference type="NCBI Taxonomy" id="2604832"/>
    <lineage>
        <taxon>Bacteria</taxon>
        <taxon>Pseudomonadati</taxon>
        <taxon>Pseudomonadota</taxon>
        <taxon>Gammaproteobacteria</taxon>
        <taxon>Pseudomonadales</taxon>
        <taxon>Pseudomonadaceae</taxon>
        <taxon>Metapseudomonas</taxon>
    </lineage>
</organism>
<keyword evidence="2" id="KW-0805">Transcription regulation</keyword>
<protein>
    <submittedName>
        <fullName evidence="7">Helix-turn-helix transcriptional regulator</fullName>
    </submittedName>
</protein>
<proteinExistence type="predicted"/>
<dbReference type="InterPro" id="IPR018062">
    <property type="entry name" value="HTH_AraC-typ_CS"/>
</dbReference>
<dbReference type="Gene3D" id="1.10.10.60">
    <property type="entry name" value="Homeodomain-like"/>
    <property type="match status" value="2"/>
</dbReference>
<evidence type="ECO:0000256" key="4">
    <source>
        <dbReference type="ARBA" id="ARBA00023163"/>
    </source>
</evidence>
<dbReference type="GO" id="GO:0043565">
    <property type="term" value="F:sequence-specific DNA binding"/>
    <property type="evidence" value="ECO:0007669"/>
    <property type="project" value="InterPro"/>
</dbReference>
<evidence type="ECO:0000256" key="1">
    <source>
        <dbReference type="ARBA" id="ARBA00004496"/>
    </source>
</evidence>
<dbReference type="InterPro" id="IPR009057">
    <property type="entry name" value="Homeodomain-like_sf"/>
</dbReference>
<dbReference type="EMBL" id="CP043311">
    <property type="protein sequence ID" value="QEY65795.1"/>
    <property type="molecule type" value="Genomic_DNA"/>
</dbReference>
<gene>
    <name evidence="7" type="ORF">FXN65_14210</name>
</gene>
<dbReference type="GO" id="GO:0003700">
    <property type="term" value="F:DNA-binding transcription factor activity"/>
    <property type="evidence" value="ECO:0007669"/>
    <property type="project" value="InterPro"/>
</dbReference>
<evidence type="ECO:0000313" key="7">
    <source>
        <dbReference type="EMBL" id="QEY65795.1"/>
    </source>
</evidence>
<dbReference type="PROSITE" id="PS00041">
    <property type="entry name" value="HTH_ARAC_FAMILY_1"/>
    <property type="match status" value="1"/>
</dbReference>
<evidence type="ECO:0000256" key="2">
    <source>
        <dbReference type="ARBA" id="ARBA00023015"/>
    </source>
</evidence>
<dbReference type="SUPFAM" id="SSF46689">
    <property type="entry name" value="Homeodomain-like"/>
    <property type="match status" value="2"/>
</dbReference>
<dbReference type="GO" id="GO:0009893">
    <property type="term" value="P:positive regulation of metabolic process"/>
    <property type="evidence" value="ECO:0007669"/>
    <property type="project" value="UniProtKB-ARBA"/>
</dbReference>
<dbReference type="PANTHER" id="PTHR46796:SF14">
    <property type="entry name" value="TRANSCRIPTIONAL REGULATORY PROTEIN"/>
    <property type="match status" value="1"/>
</dbReference>
<evidence type="ECO:0000313" key="8">
    <source>
        <dbReference type="Proteomes" id="UP000327179"/>
    </source>
</evidence>
<evidence type="ECO:0000256" key="3">
    <source>
        <dbReference type="ARBA" id="ARBA00023125"/>
    </source>
</evidence>
<accession>A0A5J6QVU8</accession>
<feature type="domain" description="HTH araC/xylS-type" evidence="6">
    <location>
        <begin position="193"/>
        <end position="291"/>
    </location>
</feature>